<organism evidence="1 2">
    <name type="scientific">Catharanthus roseus</name>
    <name type="common">Madagascar periwinkle</name>
    <name type="synonym">Vinca rosea</name>
    <dbReference type="NCBI Taxonomy" id="4058"/>
    <lineage>
        <taxon>Eukaryota</taxon>
        <taxon>Viridiplantae</taxon>
        <taxon>Streptophyta</taxon>
        <taxon>Embryophyta</taxon>
        <taxon>Tracheophyta</taxon>
        <taxon>Spermatophyta</taxon>
        <taxon>Magnoliopsida</taxon>
        <taxon>eudicotyledons</taxon>
        <taxon>Gunneridae</taxon>
        <taxon>Pentapetalae</taxon>
        <taxon>asterids</taxon>
        <taxon>lamiids</taxon>
        <taxon>Gentianales</taxon>
        <taxon>Apocynaceae</taxon>
        <taxon>Rauvolfioideae</taxon>
        <taxon>Vinceae</taxon>
        <taxon>Catharanthinae</taxon>
        <taxon>Catharanthus</taxon>
    </lineage>
</organism>
<evidence type="ECO:0000313" key="1">
    <source>
        <dbReference type="EMBL" id="KAI5679069.1"/>
    </source>
</evidence>
<dbReference type="Proteomes" id="UP001060085">
    <property type="component" value="Linkage Group LG02"/>
</dbReference>
<keyword evidence="2" id="KW-1185">Reference proteome</keyword>
<comment type="caution">
    <text evidence="1">The sequence shown here is derived from an EMBL/GenBank/DDBJ whole genome shotgun (WGS) entry which is preliminary data.</text>
</comment>
<protein>
    <submittedName>
        <fullName evidence="1">Uncharacterized protein</fullName>
    </submittedName>
</protein>
<proteinExistence type="predicted"/>
<gene>
    <name evidence="1" type="ORF">M9H77_10019</name>
</gene>
<sequence>MNSFSLSFTITIILIISSFFLPFSSCDSIQNVCKTTPNPQLCSSILRSNPRSKSADITTLSLIMVDEVKSKVNSALQIISKLEKSNPKQKDALSDCKRRLSVVEKYDVGVAIEALNKGDDKFAVDSMNDASIEAQICEENLKTKKMNNNDYYSSMSKMNKDVQDYSLVAAAIMKLLL</sequence>
<dbReference type="EMBL" id="CM044702">
    <property type="protein sequence ID" value="KAI5679069.1"/>
    <property type="molecule type" value="Genomic_DNA"/>
</dbReference>
<evidence type="ECO:0000313" key="2">
    <source>
        <dbReference type="Proteomes" id="UP001060085"/>
    </source>
</evidence>
<reference evidence="2" key="1">
    <citation type="journal article" date="2023" name="Nat. Plants">
        <title>Single-cell RNA sequencing provides a high-resolution roadmap for understanding the multicellular compartmentation of specialized metabolism.</title>
        <authorList>
            <person name="Sun S."/>
            <person name="Shen X."/>
            <person name="Li Y."/>
            <person name="Li Y."/>
            <person name="Wang S."/>
            <person name="Li R."/>
            <person name="Zhang H."/>
            <person name="Shen G."/>
            <person name="Guo B."/>
            <person name="Wei J."/>
            <person name="Xu J."/>
            <person name="St-Pierre B."/>
            <person name="Chen S."/>
            <person name="Sun C."/>
        </authorList>
    </citation>
    <scope>NUCLEOTIDE SEQUENCE [LARGE SCALE GENOMIC DNA]</scope>
</reference>
<accession>A0ACC0C2A1</accession>
<name>A0ACC0C2A1_CATRO</name>